<accession>A0A4V2WPW6</accession>
<protein>
    <submittedName>
        <fullName evidence="7">Carbohydrate kinase family protein</fullName>
    </submittedName>
</protein>
<evidence type="ECO:0000259" key="6">
    <source>
        <dbReference type="Pfam" id="PF00294"/>
    </source>
</evidence>
<keyword evidence="8" id="KW-1185">Reference proteome</keyword>
<dbReference type="GO" id="GO:0016301">
    <property type="term" value="F:kinase activity"/>
    <property type="evidence" value="ECO:0007669"/>
    <property type="project" value="UniProtKB-KW"/>
</dbReference>
<evidence type="ECO:0000313" key="8">
    <source>
        <dbReference type="Proteomes" id="UP000295418"/>
    </source>
</evidence>
<dbReference type="InterPro" id="IPR050306">
    <property type="entry name" value="PfkB_Carbo_kinase"/>
</dbReference>
<dbReference type="EMBL" id="SKFG01000001">
    <property type="protein sequence ID" value="TCZ81002.1"/>
    <property type="molecule type" value="Genomic_DNA"/>
</dbReference>
<dbReference type="SUPFAM" id="SSF53613">
    <property type="entry name" value="Ribokinase-like"/>
    <property type="match status" value="1"/>
</dbReference>
<comment type="similarity">
    <text evidence="1">Belongs to the carbohydrate kinase PfkB family.</text>
</comment>
<reference evidence="7 8" key="1">
    <citation type="submission" date="2019-03" db="EMBL/GenBank/DDBJ databases">
        <authorList>
            <person name="Kim M.K.M."/>
        </authorList>
    </citation>
    <scope>NUCLEOTIDE SEQUENCE [LARGE SCALE GENOMIC DNA]</scope>
    <source>
        <strain evidence="7 8">18JY21-1</strain>
    </source>
</reference>
<dbReference type="AlphaFoldDB" id="A0A4V2WPW6"/>
<evidence type="ECO:0000256" key="2">
    <source>
        <dbReference type="ARBA" id="ARBA00022679"/>
    </source>
</evidence>
<dbReference type="PROSITE" id="PS00584">
    <property type="entry name" value="PFKB_KINASES_2"/>
    <property type="match status" value="1"/>
</dbReference>
<organism evidence="7 8">
    <name type="scientific">Paenibacillus albiflavus</name>
    <dbReference type="NCBI Taxonomy" id="2545760"/>
    <lineage>
        <taxon>Bacteria</taxon>
        <taxon>Bacillati</taxon>
        <taxon>Bacillota</taxon>
        <taxon>Bacilli</taxon>
        <taxon>Bacillales</taxon>
        <taxon>Paenibacillaceae</taxon>
        <taxon>Paenibacillus</taxon>
    </lineage>
</organism>
<dbReference type="PANTHER" id="PTHR43085:SF1">
    <property type="entry name" value="PSEUDOURIDINE KINASE-RELATED"/>
    <property type="match status" value="1"/>
</dbReference>
<keyword evidence="2" id="KW-0808">Transferase</keyword>
<keyword evidence="3" id="KW-0547">Nucleotide-binding</keyword>
<keyword evidence="4 7" id="KW-0418">Kinase</keyword>
<evidence type="ECO:0000256" key="4">
    <source>
        <dbReference type="ARBA" id="ARBA00022777"/>
    </source>
</evidence>
<dbReference type="Pfam" id="PF00294">
    <property type="entry name" value="PfkB"/>
    <property type="match status" value="1"/>
</dbReference>
<feature type="domain" description="Carbohydrate kinase PfkB" evidence="6">
    <location>
        <begin position="5"/>
        <end position="297"/>
    </location>
</feature>
<proteinExistence type="inferred from homology"/>
<dbReference type="InterPro" id="IPR002173">
    <property type="entry name" value="Carboh/pur_kinase_PfkB_CS"/>
</dbReference>
<dbReference type="OrthoDB" id="9813569at2"/>
<evidence type="ECO:0000256" key="5">
    <source>
        <dbReference type="ARBA" id="ARBA00022840"/>
    </source>
</evidence>
<comment type="caution">
    <text evidence="7">The sequence shown here is derived from an EMBL/GenBank/DDBJ whole genome shotgun (WGS) entry which is preliminary data.</text>
</comment>
<dbReference type="CDD" id="cd01166">
    <property type="entry name" value="KdgK"/>
    <property type="match status" value="1"/>
</dbReference>
<evidence type="ECO:0000256" key="3">
    <source>
        <dbReference type="ARBA" id="ARBA00022741"/>
    </source>
</evidence>
<dbReference type="RefSeq" id="WP_132415862.1">
    <property type="nucleotide sequence ID" value="NZ_SKFG01000001.1"/>
</dbReference>
<dbReference type="GO" id="GO:0005524">
    <property type="term" value="F:ATP binding"/>
    <property type="evidence" value="ECO:0007669"/>
    <property type="project" value="UniProtKB-KW"/>
</dbReference>
<evidence type="ECO:0000256" key="1">
    <source>
        <dbReference type="ARBA" id="ARBA00010688"/>
    </source>
</evidence>
<gene>
    <name evidence="7" type="ORF">E0485_01600</name>
</gene>
<dbReference type="InterPro" id="IPR029056">
    <property type="entry name" value="Ribokinase-like"/>
</dbReference>
<name>A0A4V2WPW6_9BACL</name>
<sequence>MRNHVFILGELNVDIILKGKDVVPEWNREKLLDSFDIVLGSSSAITASGLAGLGLNVHLVSVVGDDQFGHFCIEQLQQRGVDTRYITIDKTMKTGATVSLSTEKDRAFLTYMGAIPHLTVDHLPKDLFEQAAHIHFGSYYLQEDMREHWLEVFKQAQAANISTSFDTGWDIHGKWYAEQISELMEHTSLFIPSEDELMEIYAVADLEDAIGKLPSKHHIVAVKCGSKGAVLIDKDGNQTWGKPFPVTPIDTTGAGDSFNAGLIYRYLQGSNKEEMLRFACACGAMATLRIGGASAAPSEQEVQAFMEESK</sequence>
<dbReference type="Proteomes" id="UP000295418">
    <property type="component" value="Unassembled WGS sequence"/>
</dbReference>
<dbReference type="PANTHER" id="PTHR43085">
    <property type="entry name" value="HEXOKINASE FAMILY MEMBER"/>
    <property type="match status" value="1"/>
</dbReference>
<evidence type="ECO:0000313" key="7">
    <source>
        <dbReference type="EMBL" id="TCZ81002.1"/>
    </source>
</evidence>
<dbReference type="InterPro" id="IPR011611">
    <property type="entry name" value="PfkB_dom"/>
</dbReference>
<keyword evidence="5" id="KW-0067">ATP-binding</keyword>
<dbReference type="Gene3D" id="3.40.1190.20">
    <property type="match status" value="1"/>
</dbReference>